<keyword evidence="7" id="KW-0378">Hydrolase</keyword>
<sequence>MRPYKNRVLMVCLVLVLAFTAVFLKLDDMMIQNQDTATARASSRSTKTLTVTGMRGTIYDVNMTPLAYDRLSYNVTFYRDPSLSSEEDRKNYTRSILKTIQLVESNGKSTITEFWLQKDEDGVWRFTTNSTSETVNATRESQWRSNFYLTNTPEEELFDALLEKYLIVDVLREEIIEEQGEQAAASLTDDEIVEQYEDMIVKILAVWQASRMNNYNSTPVAIAYDVGFETVSEIEARSMELDGMSAEESSTRIYPQGRTAAHAVGYVGRINTQSDMEEYTAKGYPSDALVGVSGIEKSMEDQLSPYVSYRQGERVVEIDTRGKIVREISYTAPVDGNSVVLTIDSELQDVMREALQDVINDINYQQRVVMSGERWQRNNASELARYEDMGHEVQLADSGAMIAMDPNSGRVLGYVSLPDYDLSLFNGGSIESGAWAEIINDENNPLFDRVISAKDAPGSTFKLCTALAALASGNLGKDERISDGGYYTQTDTANPAKCWTSYPERHQNQTVVEGLSNSCNYFFYKVSNRMGAQVINEWAAALGLTSLTNIELPGEATSFVGNQDALYDPDVAIENQMTSKPTVVATALRSLINRIGEERNIEYDEERVDEVVKKLMDIAVSYDTRAEWNAPIREVLVYDLNLPVQYISSNYLGNTVASYISDLYWTPNETIMLGIGQSITQITPIAAARYVSAIANGGTVYDAQIIDKIIAPDGTVILDKEPVVANQIETDPEFFELIQQGMENVTSVENDGTAAEQFKNAKYPVAAKTGTSQRTEIDVENNSWLVCYAPAEDPKIAVVVYIQNGYAGARSASAAIETITYYLDNYGGYESTTAMDEFSVAD</sequence>
<feature type="domain" description="Penicillin-binding protein transpeptidase" evidence="10">
    <location>
        <begin position="399"/>
        <end position="593"/>
    </location>
</feature>
<dbReference type="InterPro" id="IPR005311">
    <property type="entry name" value="PBP_dimer"/>
</dbReference>
<proteinExistence type="inferred from homology"/>
<comment type="caution">
    <text evidence="12">The sequence shown here is derived from an EMBL/GenBank/DDBJ whole genome shotgun (WGS) entry which is preliminary data.</text>
</comment>
<dbReference type="Proteomes" id="UP000824260">
    <property type="component" value="Unassembled WGS sequence"/>
</dbReference>
<feature type="domain" description="Penicillin-binding protein transpeptidase" evidence="10">
    <location>
        <begin position="655"/>
        <end position="815"/>
    </location>
</feature>
<dbReference type="Pfam" id="PF03717">
    <property type="entry name" value="PBP_dimer"/>
    <property type="match status" value="1"/>
</dbReference>
<reference evidence="12" key="2">
    <citation type="journal article" date="2021" name="PeerJ">
        <title>Extensive microbial diversity within the chicken gut microbiome revealed by metagenomics and culture.</title>
        <authorList>
            <person name="Gilroy R."/>
            <person name="Ravi A."/>
            <person name="Getino M."/>
            <person name="Pursley I."/>
            <person name="Horton D.L."/>
            <person name="Alikhan N.F."/>
            <person name="Baker D."/>
            <person name="Gharbi K."/>
            <person name="Hall N."/>
            <person name="Watson M."/>
            <person name="Adriaenssens E.M."/>
            <person name="Foster-Nyarko E."/>
            <person name="Jarju S."/>
            <person name="Secka A."/>
            <person name="Antonio M."/>
            <person name="Oren A."/>
            <person name="Chaudhuri R.R."/>
            <person name="La Ragione R."/>
            <person name="Hildebrand F."/>
            <person name="Pallen M.J."/>
        </authorList>
    </citation>
    <scope>NUCLEOTIDE SEQUENCE</scope>
    <source>
        <strain evidence="12">ChiSjej6B24-2974</strain>
    </source>
</reference>
<evidence type="ECO:0000256" key="9">
    <source>
        <dbReference type="ARBA" id="ARBA00023251"/>
    </source>
</evidence>
<accession>A0A9D0ZL87</accession>
<dbReference type="GO" id="GO:0046677">
    <property type="term" value="P:response to antibiotic"/>
    <property type="evidence" value="ECO:0007669"/>
    <property type="project" value="UniProtKB-KW"/>
</dbReference>
<comment type="subcellular location">
    <subcellularLocation>
        <location evidence="2">Membrane</location>
    </subcellularLocation>
</comment>
<gene>
    <name evidence="12" type="ORF">IAA52_05750</name>
</gene>
<feature type="domain" description="Penicillin-binding protein dimerisation" evidence="11">
    <location>
        <begin position="52"/>
        <end position="328"/>
    </location>
</feature>
<evidence type="ECO:0000313" key="12">
    <source>
        <dbReference type="EMBL" id="HIQ82590.1"/>
    </source>
</evidence>
<evidence type="ECO:0000313" key="13">
    <source>
        <dbReference type="Proteomes" id="UP000824260"/>
    </source>
</evidence>
<dbReference type="PANTHER" id="PTHR30627">
    <property type="entry name" value="PEPTIDOGLYCAN D,D-TRANSPEPTIDASE"/>
    <property type="match status" value="1"/>
</dbReference>
<protein>
    <recommendedName>
        <fullName evidence="5">beta-lactamase</fullName>
        <ecNumber evidence="5">3.5.2.6</ecNumber>
    </recommendedName>
</protein>
<evidence type="ECO:0000259" key="11">
    <source>
        <dbReference type="Pfam" id="PF03717"/>
    </source>
</evidence>
<dbReference type="SUPFAM" id="SSF56519">
    <property type="entry name" value="Penicillin binding protein dimerisation domain"/>
    <property type="match status" value="1"/>
</dbReference>
<evidence type="ECO:0000256" key="2">
    <source>
        <dbReference type="ARBA" id="ARBA00004370"/>
    </source>
</evidence>
<dbReference type="Gene3D" id="3.40.710.10">
    <property type="entry name" value="DD-peptidase/beta-lactamase superfamily"/>
    <property type="match status" value="1"/>
</dbReference>
<dbReference type="SUPFAM" id="SSF56601">
    <property type="entry name" value="beta-lactamase/transpeptidase-like"/>
    <property type="match status" value="1"/>
</dbReference>
<evidence type="ECO:0000256" key="1">
    <source>
        <dbReference type="ARBA" id="ARBA00001526"/>
    </source>
</evidence>
<comment type="similarity">
    <text evidence="4">Belongs to the class-D beta-lactamase family.</text>
</comment>
<evidence type="ECO:0000256" key="5">
    <source>
        <dbReference type="ARBA" id="ARBA00012865"/>
    </source>
</evidence>
<dbReference type="PANTHER" id="PTHR30627:SF6">
    <property type="entry name" value="BETA-LACTAMASE YBXI-RELATED"/>
    <property type="match status" value="1"/>
</dbReference>
<name>A0A9D0ZL87_9FIRM</name>
<dbReference type="GO" id="GO:0071555">
    <property type="term" value="P:cell wall organization"/>
    <property type="evidence" value="ECO:0007669"/>
    <property type="project" value="TreeGrafter"/>
</dbReference>
<evidence type="ECO:0000256" key="8">
    <source>
        <dbReference type="ARBA" id="ARBA00023136"/>
    </source>
</evidence>
<dbReference type="EMBL" id="DVFZ01000055">
    <property type="protein sequence ID" value="HIQ82590.1"/>
    <property type="molecule type" value="Genomic_DNA"/>
</dbReference>
<evidence type="ECO:0000256" key="6">
    <source>
        <dbReference type="ARBA" id="ARBA00022729"/>
    </source>
</evidence>
<reference evidence="12" key="1">
    <citation type="submission" date="2020-10" db="EMBL/GenBank/DDBJ databases">
        <authorList>
            <person name="Gilroy R."/>
        </authorList>
    </citation>
    <scope>NUCLEOTIDE SEQUENCE</scope>
    <source>
        <strain evidence="12">ChiSjej6B24-2974</strain>
    </source>
</reference>
<evidence type="ECO:0000256" key="7">
    <source>
        <dbReference type="ARBA" id="ARBA00022801"/>
    </source>
</evidence>
<evidence type="ECO:0000256" key="4">
    <source>
        <dbReference type="ARBA" id="ARBA00007898"/>
    </source>
</evidence>
<dbReference type="GO" id="GO:0008800">
    <property type="term" value="F:beta-lactamase activity"/>
    <property type="evidence" value="ECO:0007669"/>
    <property type="project" value="UniProtKB-EC"/>
</dbReference>
<dbReference type="Gene3D" id="1.10.10.1230">
    <property type="entry name" value="Penicillin-binding protein, N-terminal non-catalytic domain, head sub-domain"/>
    <property type="match status" value="1"/>
</dbReference>
<dbReference type="AlphaFoldDB" id="A0A9D0ZL87"/>
<dbReference type="InterPro" id="IPR001460">
    <property type="entry name" value="PCN-bd_Tpept"/>
</dbReference>
<dbReference type="GO" id="GO:0005886">
    <property type="term" value="C:plasma membrane"/>
    <property type="evidence" value="ECO:0007669"/>
    <property type="project" value="TreeGrafter"/>
</dbReference>
<keyword evidence="9" id="KW-0046">Antibiotic resistance</keyword>
<keyword evidence="8" id="KW-0472">Membrane</keyword>
<dbReference type="Gene3D" id="3.90.1310.10">
    <property type="entry name" value="Penicillin-binding protein 2a (Domain 2)"/>
    <property type="match status" value="1"/>
</dbReference>
<dbReference type="Pfam" id="PF00905">
    <property type="entry name" value="Transpeptidase"/>
    <property type="match status" value="2"/>
</dbReference>
<dbReference type="InterPro" id="IPR012338">
    <property type="entry name" value="Beta-lactam/transpept-like"/>
</dbReference>
<comment type="similarity">
    <text evidence="3">Belongs to the transpeptidase family.</text>
</comment>
<evidence type="ECO:0000256" key="3">
    <source>
        <dbReference type="ARBA" id="ARBA00007171"/>
    </source>
</evidence>
<dbReference type="InterPro" id="IPR050515">
    <property type="entry name" value="Beta-lactam/transpept"/>
</dbReference>
<comment type="catalytic activity">
    <reaction evidence="1">
        <text>a beta-lactam + H2O = a substituted beta-amino acid</text>
        <dbReference type="Rhea" id="RHEA:20401"/>
        <dbReference type="ChEBI" id="CHEBI:15377"/>
        <dbReference type="ChEBI" id="CHEBI:35627"/>
        <dbReference type="ChEBI" id="CHEBI:140347"/>
        <dbReference type="EC" id="3.5.2.6"/>
    </reaction>
</comment>
<evidence type="ECO:0000259" key="10">
    <source>
        <dbReference type="Pfam" id="PF00905"/>
    </source>
</evidence>
<dbReference type="GO" id="GO:0008658">
    <property type="term" value="F:penicillin binding"/>
    <property type="evidence" value="ECO:0007669"/>
    <property type="project" value="InterPro"/>
</dbReference>
<dbReference type="InterPro" id="IPR036138">
    <property type="entry name" value="PBP_dimer_sf"/>
</dbReference>
<keyword evidence="6" id="KW-0732">Signal</keyword>
<dbReference type="EC" id="3.5.2.6" evidence="5"/>
<organism evidence="12 13">
    <name type="scientific">Candidatus Pullichristensenella stercorigallinarum</name>
    <dbReference type="NCBI Taxonomy" id="2840909"/>
    <lineage>
        <taxon>Bacteria</taxon>
        <taxon>Bacillati</taxon>
        <taxon>Bacillota</taxon>
        <taxon>Clostridia</taxon>
        <taxon>Candidatus Pullichristensenella</taxon>
    </lineage>
</organism>